<comment type="caution">
    <text evidence="5">The sequence shown here is derived from an EMBL/GenBank/DDBJ whole genome shotgun (WGS) entry which is preliminary data.</text>
</comment>
<dbReference type="SMART" id="SM00354">
    <property type="entry name" value="HTH_LACI"/>
    <property type="match status" value="1"/>
</dbReference>
<dbReference type="Pfam" id="PF13377">
    <property type="entry name" value="Peripla_BP_3"/>
    <property type="match status" value="1"/>
</dbReference>
<gene>
    <name evidence="5" type="ORF">KOF26_14460</name>
</gene>
<accession>A0ABS6BMP1</accession>
<dbReference type="PANTHER" id="PTHR30146:SF109">
    <property type="entry name" value="HTH-TYPE TRANSCRIPTIONAL REGULATOR GALS"/>
    <property type="match status" value="1"/>
</dbReference>
<dbReference type="PROSITE" id="PS50932">
    <property type="entry name" value="HTH_LACI_2"/>
    <property type="match status" value="1"/>
</dbReference>
<dbReference type="Proteomes" id="UP000776276">
    <property type="component" value="Unassembled WGS sequence"/>
</dbReference>
<evidence type="ECO:0000313" key="5">
    <source>
        <dbReference type="EMBL" id="MBU3079061.1"/>
    </source>
</evidence>
<dbReference type="Pfam" id="PF00356">
    <property type="entry name" value="LacI"/>
    <property type="match status" value="1"/>
</dbReference>
<evidence type="ECO:0000256" key="1">
    <source>
        <dbReference type="ARBA" id="ARBA00023015"/>
    </source>
</evidence>
<feature type="domain" description="HTH lacI-type" evidence="4">
    <location>
        <begin position="1"/>
        <end position="55"/>
    </location>
</feature>
<reference evidence="5 6" key="1">
    <citation type="submission" date="2021-06" db="EMBL/GenBank/DDBJ databases">
        <title>Sphingomonas sp. XMGL2, whole genome shotgun sequencing project.</title>
        <authorList>
            <person name="Zhao G."/>
            <person name="Shen L."/>
        </authorList>
    </citation>
    <scope>NUCLEOTIDE SEQUENCE [LARGE SCALE GENOMIC DNA]</scope>
    <source>
        <strain evidence="5 6">XMGL2</strain>
    </source>
</reference>
<organism evidence="5 6">
    <name type="scientific">Sphingomonas quercus</name>
    <dbReference type="NCBI Taxonomy" id="2842451"/>
    <lineage>
        <taxon>Bacteria</taxon>
        <taxon>Pseudomonadati</taxon>
        <taxon>Pseudomonadota</taxon>
        <taxon>Alphaproteobacteria</taxon>
        <taxon>Sphingomonadales</taxon>
        <taxon>Sphingomonadaceae</taxon>
        <taxon>Sphingomonas</taxon>
    </lineage>
</organism>
<keyword evidence="1" id="KW-0805">Transcription regulation</keyword>
<name>A0ABS6BMP1_9SPHN</name>
<keyword evidence="3" id="KW-0804">Transcription</keyword>
<proteinExistence type="predicted"/>
<dbReference type="PANTHER" id="PTHR30146">
    <property type="entry name" value="LACI-RELATED TRANSCRIPTIONAL REPRESSOR"/>
    <property type="match status" value="1"/>
</dbReference>
<evidence type="ECO:0000256" key="3">
    <source>
        <dbReference type="ARBA" id="ARBA00023163"/>
    </source>
</evidence>
<dbReference type="RefSeq" id="WP_216326468.1">
    <property type="nucleotide sequence ID" value="NZ_JAHKRT010000008.1"/>
</dbReference>
<dbReference type="InterPro" id="IPR046335">
    <property type="entry name" value="LacI/GalR-like_sensor"/>
</dbReference>
<evidence type="ECO:0000256" key="2">
    <source>
        <dbReference type="ARBA" id="ARBA00023125"/>
    </source>
</evidence>
<keyword evidence="2" id="KW-0238">DNA-binding</keyword>
<evidence type="ECO:0000259" key="4">
    <source>
        <dbReference type="PROSITE" id="PS50932"/>
    </source>
</evidence>
<keyword evidence="6" id="KW-1185">Reference proteome</keyword>
<dbReference type="EMBL" id="JAHKRT010000008">
    <property type="protein sequence ID" value="MBU3079061.1"/>
    <property type="molecule type" value="Genomic_DNA"/>
</dbReference>
<dbReference type="InterPro" id="IPR000843">
    <property type="entry name" value="HTH_LacI"/>
</dbReference>
<protein>
    <submittedName>
        <fullName evidence="5">LacI family transcriptional regulator</fullName>
    </submittedName>
</protein>
<dbReference type="CDD" id="cd01392">
    <property type="entry name" value="HTH_LacI"/>
    <property type="match status" value="1"/>
</dbReference>
<evidence type="ECO:0000313" key="6">
    <source>
        <dbReference type="Proteomes" id="UP000776276"/>
    </source>
</evidence>
<sequence>MTIKEVAAQLGVSPSTISRALAHPEMLRAETRVRVLETVERLGYQPNLIARDLRRQETRLLYVVVPTLSPFFLDVFRGVERGARETGYAVVMGHTERDVAREQLFVDQVASRRGDGVILVTSSDPTALKVRTKRMPPVVAALEEIKGLHAPAVRVDHHKGAMDATNHLLALGHRLVAHIGGPEKQVIAQHRREGFNETMLQAGLDPTAFPYLSGDYAVAWGERAMETLLTCNPLPTGVFAGNDEIAIGAIRAMSRVGLQVGRDISVIGFDDQRIASLYEPALTTIKVPTEELGYRAILLLVDKLRGNTAEVDIVLPTSLIIRATTGMPRG</sequence>
<dbReference type="CDD" id="cd06284">
    <property type="entry name" value="PBP1_LacI-like"/>
    <property type="match status" value="1"/>
</dbReference>